<dbReference type="Gene3D" id="1.10.510.10">
    <property type="entry name" value="Transferase(Phosphotransferase) domain 1"/>
    <property type="match status" value="1"/>
</dbReference>
<evidence type="ECO:0000259" key="2">
    <source>
        <dbReference type="PROSITE" id="PS50011"/>
    </source>
</evidence>
<dbReference type="InterPro" id="IPR000719">
    <property type="entry name" value="Prot_kinase_dom"/>
</dbReference>
<dbReference type="PROSITE" id="PS50011">
    <property type="entry name" value="PROTEIN_KINASE_DOM"/>
    <property type="match status" value="1"/>
</dbReference>
<dbReference type="SUPFAM" id="SSF56112">
    <property type="entry name" value="Protein kinase-like (PK-like)"/>
    <property type="match status" value="1"/>
</dbReference>
<accession>U9SJK4</accession>
<organism evidence="3">
    <name type="scientific">Rhizophagus irregularis (strain DAOM 181602 / DAOM 197198 / MUCL 43194)</name>
    <name type="common">Arbuscular mycorrhizal fungus</name>
    <name type="synonym">Glomus intraradices</name>
    <dbReference type="NCBI Taxonomy" id="747089"/>
    <lineage>
        <taxon>Eukaryota</taxon>
        <taxon>Fungi</taxon>
        <taxon>Fungi incertae sedis</taxon>
        <taxon>Mucoromycota</taxon>
        <taxon>Glomeromycotina</taxon>
        <taxon>Glomeromycetes</taxon>
        <taxon>Glomerales</taxon>
        <taxon>Glomeraceae</taxon>
        <taxon>Rhizophagus</taxon>
    </lineage>
</organism>
<dbReference type="GO" id="GO:0004672">
    <property type="term" value="F:protein kinase activity"/>
    <property type="evidence" value="ECO:0007669"/>
    <property type="project" value="InterPro"/>
</dbReference>
<dbReference type="InterPro" id="IPR001245">
    <property type="entry name" value="Ser-Thr/Tyr_kinase_cat_dom"/>
</dbReference>
<dbReference type="InterPro" id="IPR011009">
    <property type="entry name" value="Kinase-like_dom_sf"/>
</dbReference>
<reference evidence="3" key="1">
    <citation type="submission" date="2013-07" db="EMBL/GenBank/DDBJ databases">
        <title>The genome of an arbuscular mycorrhizal fungus provides insights into the evolution of the oldest plant symbiosis.</title>
        <authorList>
            <consortium name="DOE Joint Genome Institute"/>
            <person name="Tisserant E."/>
            <person name="Malbreil M."/>
            <person name="Kuo A."/>
            <person name="Kohler A."/>
            <person name="Symeonidi A."/>
            <person name="Balestrini R."/>
            <person name="Charron P."/>
            <person name="Duensing N."/>
            <person name="Frei-dit-Frey N."/>
            <person name="Gianinazzi-Pearson V."/>
            <person name="Gilbert B."/>
            <person name="Handa Y."/>
            <person name="Hijri M."/>
            <person name="Kaul R."/>
            <person name="Kawaguchi M."/>
            <person name="Krajinski F."/>
            <person name="Lammers P."/>
            <person name="Lapierre D."/>
            <person name="Masclaux F.G."/>
            <person name="Murat C."/>
            <person name="Morin E."/>
            <person name="Ndikumana S."/>
            <person name="Pagni M."/>
            <person name="Petitpierre D."/>
            <person name="Requena N."/>
            <person name="Rosikiewicz P."/>
            <person name="Riley R."/>
            <person name="Saito K."/>
            <person name="San Clemente H."/>
            <person name="Shapiro H."/>
            <person name="van Tuinen D."/>
            <person name="Becard G."/>
            <person name="Bonfante P."/>
            <person name="Paszkowski U."/>
            <person name="Shachar-Hill Y."/>
            <person name="Young J.P."/>
            <person name="Sanders I.R."/>
            <person name="Henrissat B."/>
            <person name="Rensing S.A."/>
            <person name="Grigoriev I.V."/>
            <person name="Corradi N."/>
            <person name="Roux C."/>
            <person name="Martin F."/>
        </authorList>
    </citation>
    <scope>NUCLEOTIDE SEQUENCE</scope>
    <source>
        <strain evidence="3">DAOM 197198</strain>
    </source>
</reference>
<proteinExistence type="predicted"/>
<dbReference type="EMBL" id="KI300722">
    <property type="protein sequence ID" value="ERZ96093.1"/>
    <property type="molecule type" value="Genomic_DNA"/>
</dbReference>
<feature type="domain" description="Protein kinase" evidence="2">
    <location>
        <begin position="1"/>
        <end position="74"/>
    </location>
</feature>
<dbReference type="Pfam" id="PF07714">
    <property type="entry name" value="PK_Tyr_Ser-Thr"/>
    <property type="match status" value="1"/>
</dbReference>
<feature type="compositionally biased region" description="Acidic residues" evidence="1">
    <location>
        <begin position="281"/>
        <end position="293"/>
    </location>
</feature>
<feature type="region of interest" description="Disordered" evidence="1">
    <location>
        <begin position="261"/>
        <end position="293"/>
    </location>
</feature>
<dbReference type="AlphaFoldDB" id="U9SJK4"/>
<evidence type="ECO:0000313" key="3">
    <source>
        <dbReference type="EMBL" id="ERZ96093.1"/>
    </source>
</evidence>
<sequence>MLMWEISSGRPPFNNYENDYYLAMNIVNGIRPKIVSGTPLEYKNLMKQCWDADPLKRPDIVTLRNKISEINALYQNTPNELDANSNFETNNLETNYTSSRLFTSKIHQFENFPEPRNATEEEQEAFHSKSYKFSIPHNINEFNNSINRNYDNTPKSSSISKVLSKVFMKLKINSKNDNFKEKTTQQQIKRQDHIDHVNDMQIEEFVSEQLVSQIEQNNLTIIDNKNEVKGKSKRIYSEDKKEDLTDNDKSNKAKFQYIQRNYISNDDENDISNNPNLHSEDQDEFEIPEDGFE</sequence>
<dbReference type="HOGENOM" id="CLU_000288_7_31_1"/>
<dbReference type="GO" id="GO:0005524">
    <property type="term" value="F:ATP binding"/>
    <property type="evidence" value="ECO:0007669"/>
    <property type="project" value="InterPro"/>
</dbReference>
<gene>
    <name evidence="3" type="ORF">GLOINDRAFT_1382</name>
</gene>
<name>U9SJK4_RHIID</name>
<protein>
    <recommendedName>
        <fullName evidence="2">Protein kinase domain-containing protein</fullName>
    </recommendedName>
</protein>
<evidence type="ECO:0000256" key="1">
    <source>
        <dbReference type="SAM" id="MobiDB-lite"/>
    </source>
</evidence>
<dbReference type="VEuPathDB" id="FungiDB:RhiirFUN_008051"/>